<evidence type="ECO:0000313" key="2">
    <source>
        <dbReference type="Proteomes" id="UP000691718"/>
    </source>
</evidence>
<evidence type="ECO:0000313" key="1">
    <source>
        <dbReference type="EMBL" id="CAG5001382.1"/>
    </source>
</evidence>
<gene>
    <name evidence="1" type="ORF">PAPOLLO_LOCUS13900</name>
</gene>
<protein>
    <submittedName>
        <fullName evidence="1">(apollo) hypothetical protein</fullName>
    </submittedName>
</protein>
<name>A0A8S3X702_PARAO</name>
<dbReference type="EMBL" id="CAJQZP010000945">
    <property type="protein sequence ID" value="CAG5001382.1"/>
    <property type="molecule type" value="Genomic_DNA"/>
</dbReference>
<keyword evidence="2" id="KW-1185">Reference proteome</keyword>
<dbReference type="OrthoDB" id="118105at2759"/>
<organism evidence="1 2">
    <name type="scientific">Parnassius apollo</name>
    <name type="common">Apollo butterfly</name>
    <name type="synonym">Papilio apollo</name>
    <dbReference type="NCBI Taxonomy" id="110799"/>
    <lineage>
        <taxon>Eukaryota</taxon>
        <taxon>Metazoa</taxon>
        <taxon>Ecdysozoa</taxon>
        <taxon>Arthropoda</taxon>
        <taxon>Hexapoda</taxon>
        <taxon>Insecta</taxon>
        <taxon>Pterygota</taxon>
        <taxon>Neoptera</taxon>
        <taxon>Endopterygota</taxon>
        <taxon>Lepidoptera</taxon>
        <taxon>Glossata</taxon>
        <taxon>Ditrysia</taxon>
        <taxon>Papilionoidea</taxon>
        <taxon>Papilionidae</taxon>
        <taxon>Parnassiinae</taxon>
        <taxon>Parnassini</taxon>
        <taxon>Parnassius</taxon>
        <taxon>Parnassius</taxon>
    </lineage>
</organism>
<comment type="caution">
    <text evidence="1">The sequence shown here is derived from an EMBL/GenBank/DDBJ whole genome shotgun (WGS) entry which is preliminary data.</text>
</comment>
<reference evidence="1" key="1">
    <citation type="submission" date="2021-04" db="EMBL/GenBank/DDBJ databases">
        <authorList>
            <person name="Tunstrom K."/>
        </authorList>
    </citation>
    <scope>NUCLEOTIDE SEQUENCE</scope>
</reference>
<dbReference type="AlphaFoldDB" id="A0A8S3X702"/>
<proteinExistence type="predicted"/>
<dbReference type="Proteomes" id="UP000691718">
    <property type="component" value="Unassembled WGS sequence"/>
</dbReference>
<accession>A0A8S3X702</accession>
<sequence length="90" mass="10420">MPPKKLTDKAIQNVLDNDDWSDIDSDNDLVYGDFIISPSRSFLQQNEEERIEMRLEEIFGMNDMSDTEHEEITSTVQPCENLLDNIRLGT</sequence>